<gene>
    <name evidence="1" type="ORF">E5336_00665</name>
</gene>
<organism evidence="1 2">
    <name type="scientific">Dubosiella muris</name>
    <dbReference type="NCBI Taxonomy" id="3038133"/>
    <lineage>
        <taxon>Bacteria</taxon>
        <taxon>Bacillati</taxon>
        <taxon>Bacillota</taxon>
        <taxon>Erysipelotrichia</taxon>
        <taxon>Erysipelotrichales</taxon>
        <taxon>Erysipelotrichaceae</taxon>
        <taxon>Dubosiella</taxon>
    </lineage>
</organism>
<accession>A0AC61RBQ4</accession>
<protein>
    <submittedName>
        <fullName evidence="1">Class C sortase</fullName>
    </submittedName>
</protein>
<name>A0AC61RBQ4_9FIRM</name>
<proteinExistence type="predicted"/>
<sequence>MKNYLKKNWSTVLLIVAFTVGLSLLLYPTVANWWNNMYAARAVATYDEAVAKMNELDLELMFADAQKYNEDLLKEGNRYFPTATMHERYESTLNVNQDGLMGTVVIPSVSINLPIFHGTDEDLLQKNIGHIEGSSLPVGGPSTHCVISGHRGLPSAKLFTDIVKLKEGDVFMLRVLGKTLTYEVDQIRTVLPAEVNDLEIVPGEDLVTLVTCTPYGINSHRMLIRGHRIANLPDDMTTQDASLFDRNLVAIGIAVVVLIGLMAWIFLKDRFVK</sequence>
<dbReference type="Proteomes" id="UP000308836">
    <property type="component" value="Unassembled WGS sequence"/>
</dbReference>
<evidence type="ECO:0000313" key="1">
    <source>
        <dbReference type="EMBL" id="TGY67321.1"/>
    </source>
</evidence>
<keyword evidence="2" id="KW-1185">Reference proteome</keyword>
<comment type="caution">
    <text evidence="1">The sequence shown here is derived from an EMBL/GenBank/DDBJ whole genome shotgun (WGS) entry which is preliminary data.</text>
</comment>
<evidence type="ECO:0000313" key="2">
    <source>
        <dbReference type="Proteomes" id="UP000308836"/>
    </source>
</evidence>
<reference evidence="1" key="1">
    <citation type="submission" date="2019-04" db="EMBL/GenBank/DDBJ databases">
        <title>Microbes associate with the intestines of laboratory mice.</title>
        <authorList>
            <person name="Navarre W."/>
            <person name="Wong E."/>
            <person name="Huang K."/>
            <person name="Tropini C."/>
            <person name="Ng K."/>
            <person name="Yu B."/>
        </authorList>
    </citation>
    <scope>NUCLEOTIDE SEQUENCE</scope>
    <source>
        <strain evidence="1">NM09_H32</strain>
    </source>
</reference>
<dbReference type="EMBL" id="SRYG01000001">
    <property type="protein sequence ID" value="TGY67321.1"/>
    <property type="molecule type" value="Genomic_DNA"/>
</dbReference>